<feature type="region of interest" description="Disordered" evidence="1">
    <location>
        <begin position="121"/>
        <end position="237"/>
    </location>
</feature>
<dbReference type="AlphaFoldDB" id="A0AAD2G950"/>
<comment type="caution">
    <text evidence="2">The sequence shown here is derived from an EMBL/GenBank/DDBJ whole genome shotgun (WGS) entry which is preliminary data.</text>
</comment>
<accession>A0AAD2G950</accession>
<feature type="non-terminal residue" evidence="2">
    <location>
        <position position="268"/>
    </location>
</feature>
<dbReference type="EMBL" id="CAKOGP040002309">
    <property type="protein sequence ID" value="CAJ1966648.1"/>
    <property type="molecule type" value="Genomic_DNA"/>
</dbReference>
<evidence type="ECO:0000313" key="2">
    <source>
        <dbReference type="EMBL" id="CAJ1966648.1"/>
    </source>
</evidence>
<feature type="compositionally biased region" description="Basic and acidic residues" evidence="1">
    <location>
        <begin position="166"/>
        <end position="175"/>
    </location>
</feature>
<name>A0AAD2G950_9STRA</name>
<sequence>MCQTCWVITWSKLRVAWRGKKILVTKLIADHNFNRGKNEAMGAGSTKYFSQDANGANKFTGYQIPVHKTETNQSHNTTGVEQEPSIDIFKDDDQTENVASDDRSTDSSVFLAESQETLLDLEESEENGNEGVAPGGSDASVSLVDASSRTDISRRKKTFNPLPSLFRRERRDKRGSNASRTDSVDPRGSTVSRGSMVVRRRCVGRGGLASSTISAQGGDGNKNRFSKPIDASGPDNQQIAQARCRKPQRSVYFTRIAAIISTGRFDCS</sequence>
<organism evidence="2 3">
    <name type="scientific">Cylindrotheca closterium</name>
    <dbReference type="NCBI Taxonomy" id="2856"/>
    <lineage>
        <taxon>Eukaryota</taxon>
        <taxon>Sar</taxon>
        <taxon>Stramenopiles</taxon>
        <taxon>Ochrophyta</taxon>
        <taxon>Bacillariophyta</taxon>
        <taxon>Bacillariophyceae</taxon>
        <taxon>Bacillariophycidae</taxon>
        <taxon>Bacillariales</taxon>
        <taxon>Bacillariaceae</taxon>
        <taxon>Cylindrotheca</taxon>
    </lineage>
</organism>
<evidence type="ECO:0000313" key="3">
    <source>
        <dbReference type="Proteomes" id="UP001295423"/>
    </source>
</evidence>
<feature type="compositionally biased region" description="Low complexity" evidence="1">
    <location>
        <begin position="137"/>
        <end position="147"/>
    </location>
</feature>
<proteinExistence type="predicted"/>
<dbReference type="Proteomes" id="UP001295423">
    <property type="component" value="Unassembled WGS sequence"/>
</dbReference>
<feature type="compositionally biased region" description="Low complexity" evidence="1">
    <location>
        <begin position="187"/>
        <end position="197"/>
    </location>
</feature>
<reference evidence="2" key="1">
    <citation type="submission" date="2023-08" db="EMBL/GenBank/DDBJ databases">
        <authorList>
            <person name="Audoor S."/>
            <person name="Bilcke G."/>
        </authorList>
    </citation>
    <scope>NUCLEOTIDE SEQUENCE</scope>
</reference>
<evidence type="ECO:0000256" key="1">
    <source>
        <dbReference type="SAM" id="MobiDB-lite"/>
    </source>
</evidence>
<protein>
    <submittedName>
        <fullName evidence="2">Uncharacterized protein</fullName>
    </submittedName>
</protein>
<keyword evidence="3" id="KW-1185">Reference proteome</keyword>
<gene>
    <name evidence="2" type="ORF">CYCCA115_LOCUS22231</name>
</gene>